<dbReference type="RefSeq" id="WP_157427406.1">
    <property type="nucleotide sequence ID" value="NZ_BAAANK010000006.1"/>
</dbReference>
<organism evidence="2 3">
    <name type="scientific">Agromyces salentinus</name>
    <dbReference type="NCBI Taxonomy" id="269421"/>
    <lineage>
        <taxon>Bacteria</taxon>
        <taxon>Bacillati</taxon>
        <taxon>Actinomycetota</taxon>
        <taxon>Actinomycetes</taxon>
        <taxon>Micrococcales</taxon>
        <taxon>Microbacteriaceae</taxon>
        <taxon>Agromyces</taxon>
    </lineage>
</organism>
<evidence type="ECO:0000313" key="2">
    <source>
        <dbReference type="EMBL" id="GAA1838269.1"/>
    </source>
</evidence>
<reference evidence="2 3" key="1">
    <citation type="journal article" date="2019" name="Int. J. Syst. Evol. Microbiol.">
        <title>The Global Catalogue of Microorganisms (GCM) 10K type strain sequencing project: providing services to taxonomists for standard genome sequencing and annotation.</title>
        <authorList>
            <consortium name="The Broad Institute Genomics Platform"/>
            <consortium name="The Broad Institute Genome Sequencing Center for Infectious Disease"/>
            <person name="Wu L."/>
            <person name="Ma J."/>
        </authorList>
    </citation>
    <scope>NUCLEOTIDE SEQUENCE [LARGE SCALE GENOMIC DNA]</scope>
    <source>
        <strain evidence="2 3">JCM 14323</strain>
    </source>
</reference>
<dbReference type="Proteomes" id="UP001501746">
    <property type="component" value="Unassembled WGS sequence"/>
</dbReference>
<protein>
    <submittedName>
        <fullName evidence="2">Uncharacterized protein</fullName>
    </submittedName>
</protein>
<accession>A0ABN2MTI8</accession>
<name>A0ABN2MTI8_9MICO</name>
<feature type="transmembrane region" description="Helical" evidence="1">
    <location>
        <begin position="6"/>
        <end position="27"/>
    </location>
</feature>
<comment type="caution">
    <text evidence="2">The sequence shown here is derived from an EMBL/GenBank/DDBJ whole genome shotgun (WGS) entry which is preliminary data.</text>
</comment>
<keyword evidence="1" id="KW-0472">Membrane</keyword>
<dbReference type="EMBL" id="BAAANK010000006">
    <property type="protein sequence ID" value="GAA1838269.1"/>
    <property type="molecule type" value="Genomic_DNA"/>
</dbReference>
<evidence type="ECO:0000313" key="3">
    <source>
        <dbReference type="Proteomes" id="UP001501746"/>
    </source>
</evidence>
<keyword evidence="3" id="KW-1185">Reference proteome</keyword>
<evidence type="ECO:0000256" key="1">
    <source>
        <dbReference type="SAM" id="Phobius"/>
    </source>
</evidence>
<keyword evidence="1" id="KW-1133">Transmembrane helix</keyword>
<sequence length="54" mass="6201">MDLLPFVFLAAWVAGACVLAVLLGRVIRRSRRDERPVVEPLMNVRVSHDTRNER</sequence>
<proteinExistence type="predicted"/>
<gene>
    <name evidence="2" type="ORF">GCM10009750_24750</name>
</gene>
<keyword evidence="1" id="KW-0812">Transmembrane</keyword>